<reference evidence="4" key="1">
    <citation type="journal article" date="2023" name="Genome Biol. Evol.">
        <title>First Whole Genome Sequence and Flow Cytometry Genome Size Data for the Lichen-Forming Fungus Ramalina farinacea (Ascomycota).</title>
        <authorList>
            <person name="Llewellyn T."/>
            <person name="Mian S."/>
            <person name="Hill R."/>
            <person name="Leitch I.J."/>
            <person name="Gaya E."/>
        </authorList>
    </citation>
    <scope>NUCLEOTIDE SEQUENCE</scope>
    <source>
        <strain evidence="4">LIQ254RAFAR</strain>
    </source>
</reference>
<dbReference type="AlphaFoldDB" id="A0AA43QYI8"/>
<keyword evidence="5" id="KW-1185">Reference proteome</keyword>
<name>A0AA43QYI8_9LECA</name>
<evidence type="ECO:0000259" key="3">
    <source>
        <dbReference type="Pfam" id="PF00250"/>
    </source>
</evidence>
<dbReference type="GO" id="GO:0043565">
    <property type="term" value="F:sequence-specific DNA binding"/>
    <property type="evidence" value="ECO:0007669"/>
    <property type="project" value="InterPro"/>
</dbReference>
<evidence type="ECO:0000313" key="4">
    <source>
        <dbReference type="EMBL" id="MDI1493238.1"/>
    </source>
</evidence>
<feature type="domain" description="Fork-head" evidence="3">
    <location>
        <begin position="4"/>
        <end position="57"/>
    </location>
</feature>
<evidence type="ECO:0000256" key="2">
    <source>
        <dbReference type="SAM" id="MobiDB-lite"/>
    </source>
</evidence>
<dbReference type="SUPFAM" id="SSF46785">
    <property type="entry name" value="Winged helix' DNA-binding domain"/>
    <property type="match status" value="1"/>
</dbReference>
<gene>
    <name evidence="4" type="ORF">OHK93_005026</name>
</gene>
<accession>A0AA43QYI8</accession>
<organism evidence="4 5">
    <name type="scientific">Ramalina farinacea</name>
    <dbReference type="NCBI Taxonomy" id="258253"/>
    <lineage>
        <taxon>Eukaryota</taxon>
        <taxon>Fungi</taxon>
        <taxon>Dikarya</taxon>
        <taxon>Ascomycota</taxon>
        <taxon>Pezizomycotina</taxon>
        <taxon>Lecanoromycetes</taxon>
        <taxon>OSLEUM clade</taxon>
        <taxon>Lecanoromycetidae</taxon>
        <taxon>Lecanorales</taxon>
        <taxon>Lecanorineae</taxon>
        <taxon>Ramalinaceae</taxon>
        <taxon>Ramalina</taxon>
    </lineage>
</organism>
<evidence type="ECO:0000313" key="5">
    <source>
        <dbReference type="Proteomes" id="UP001161017"/>
    </source>
</evidence>
<protein>
    <recommendedName>
        <fullName evidence="3">Fork-head domain-containing protein</fullName>
    </recommendedName>
</protein>
<dbReference type="InterPro" id="IPR036390">
    <property type="entry name" value="WH_DNA-bd_sf"/>
</dbReference>
<sequence>MSVEGHRMLLKDIYQWIADNTDKGTDPDYALWQNSVRVYLSNNPPKTRYRDKKDKPKPSSAHYKANKSDVQDILRQRHRSGRHGGQAAGRRALREVLQRHDRDPQHHHHCSASTSTAASLYFSPSPNCAPPLQSYEPAPLSALDEGERDGLVRNWNTTGFYESYIHSGSLVAGGAEGYNGPTTPMSSFSPFNGGG</sequence>
<feature type="region of interest" description="Disordered" evidence="2">
    <location>
        <begin position="41"/>
        <end position="72"/>
    </location>
</feature>
<dbReference type="Proteomes" id="UP001161017">
    <property type="component" value="Unassembled WGS sequence"/>
</dbReference>
<dbReference type="GO" id="GO:0003700">
    <property type="term" value="F:DNA-binding transcription factor activity"/>
    <property type="evidence" value="ECO:0007669"/>
    <property type="project" value="InterPro"/>
</dbReference>
<dbReference type="InterPro" id="IPR001766">
    <property type="entry name" value="Fork_head_dom"/>
</dbReference>
<keyword evidence="1" id="KW-0238">DNA-binding</keyword>
<proteinExistence type="predicted"/>
<dbReference type="EMBL" id="JAPUFD010000024">
    <property type="protein sequence ID" value="MDI1493238.1"/>
    <property type="molecule type" value="Genomic_DNA"/>
</dbReference>
<evidence type="ECO:0000256" key="1">
    <source>
        <dbReference type="ARBA" id="ARBA00023125"/>
    </source>
</evidence>
<comment type="caution">
    <text evidence="4">The sequence shown here is derived from an EMBL/GenBank/DDBJ whole genome shotgun (WGS) entry which is preliminary data.</text>
</comment>
<dbReference type="InterPro" id="IPR036388">
    <property type="entry name" value="WH-like_DNA-bd_sf"/>
</dbReference>
<dbReference type="Gene3D" id="1.10.10.10">
    <property type="entry name" value="Winged helix-like DNA-binding domain superfamily/Winged helix DNA-binding domain"/>
    <property type="match status" value="1"/>
</dbReference>
<dbReference type="Pfam" id="PF00250">
    <property type="entry name" value="Forkhead"/>
    <property type="match status" value="1"/>
</dbReference>